<evidence type="ECO:0000256" key="1">
    <source>
        <dbReference type="ARBA" id="ARBA00004651"/>
    </source>
</evidence>
<evidence type="ECO:0000313" key="11">
    <source>
        <dbReference type="Proteomes" id="UP000001497"/>
    </source>
</evidence>
<evidence type="ECO:0000313" key="8">
    <source>
        <dbReference type="EMBL" id="ACX74491.1"/>
    </source>
</evidence>
<dbReference type="InterPro" id="IPR051449">
    <property type="entry name" value="ABC-2_transporter_component"/>
</dbReference>
<evidence type="ECO:0000313" key="10">
    <source>
        <dbReference type="Proteomes" id="UP000000517"/>
    </source>
</evidence>
<proteinExistence type="predicted"/>
<dbReference type="KEGG" id="fsc:FSU_1329"/>
<evidence type="ECO:0000256" key="4">
    <source>
        <dbReference type="ARBA" id="ARBA00022989"/>
    </source>
</evidence>
<dbReference type="Pfam" id="PF12698">
    <property type="entry name" value="ABC2_membrane_3"/>
    <property type="match status" value="1"/>
</dbReference>
<dbReference type="Proteomes" id="UP000001497">
    <property type="component" value="Chromosome"/>
</dbReference>
<dbReference type="PANTHER" id="PTHR30294:SF47">
    <property type="entry name" value="INNER MEMBRANE TRANSPORT PERMEASE YHHJ"/>
    <property type="match status" value="1"/>
</dbReference>
<evidence type="ECO:0000313" key="9">
    <source>
        <dbReference type="EMBL" id="ADL25254.1"/>
    </source>
</evidence>
<reference evidence="8 11" key="1">
    <citation type="submission" date="2009-10" db="EMBL/GenBank/DDBJ databases">
        <title>Complete sequence of Fibrobacter succinogenes subsp. succinogenes S85.</title>
        <authorList>
            <consortium name="US DOE Joint Genome Institute"/>
            <person name="Lucas S."/>
            <person name="Copeland A."/>
            <person name="Lapidus A."/>
            <person name="Glavina del Rio T."/>
            <person name="Tice H."/>
            <person name="Bruce D."/>
            <person name="Goodwin L."/>
            <person name="Pitluck S."/>
            <person name="Chertkov O."/>
            <person name="Detter J.C."/>
            <person name="Han C."/>
            <person name="Tapia R."/>
            <person name="Larimer F."/>
            <person name="Land M."/>
            <person name="Hauser L."/>
            <person name="Kyrpides N."/>
            <person name="Mikhailova N."/>
            <person name="Weimer P.J."/>
            <person name="Stevenson D.M."/>
            <person name="Boyum J."/>
            <person name="Brumm P.I."/>
            <person name="Mead D."/>
        </authorList>
    </citation>
    <scope>NUCLEOTIDE SEQUENCE [LARGE SCALE GENOMIC DNA]</scope>
    <source>
        <strain evidence="11">ATCC 19169 / S85</strain>
        <strain evidence="8">S85</strain>
    </source>
</reference>
<dbReference type="InterPro" id="IPR013525">
    <property type="entry name" value="ABC2_TM"/>
</dbReference>
<dbReference type="HOGENOM" id="CLU_039483_10_2_0"/>
<dbReference type="OrthoDB" id="9803577at2"/>
<dbReference type="RefSeq" id="WP_014545633.1">
    <property type="nucleotide sequence ID" value="NC_013410.1"/>
</dbReference>
<feature type="transmembrane region" description="Helical" evidence="6">
    <location>
        <begin position="214"/>
        <end position="231"/>
    </location>
</feature>
<accession>C9RNP5</accession>
<keyword evidence="2" id="KW-1003">Cell membrane</keyword>
<dbReference type="EMBL" id="CP001792">
    <property type="protein sequence ID" value="ACX74491.1"/>
    <property type="molecule type" value="Genomic_DNA"/>
</dbReference>
<sequence length="405" mass="45287">MLKGLLKTIGKIYFGHKLVLWMILTVLPVGVSVFMLEMFSSEIVQHIPVGILKQDHSQLADRLERAIQSSPVLDVKVNCHDMSECEHAVIRGDLQTFIVLPTDLERRALRLEAPVIPVYSSGQNYLTNMFATKEIRAVLTDVGSELFTASFEDPIKTEIHSVGNIEGNYQGFLALGLVSAMFHLAAMLVAVYIASFPLRDKRVREFYQYAERSWVTLGVASFVPAVIILWLEYMGCYAYTHRMLMPMGFEEFVMVSVAQLLMVICCVGAGMVFVGVTGVMRIATGVSGVIGGPAFAFAGQTFPVMAMPFAVRCFAFLLPLTHVLRVQSMMLLGDVGMAASWEVVKLMAGMALFWTLFGCFTMVLRWKYRLKHDSQMPVVVEEDGEITVDALFKSVLEKIRRRKHD</sequence>
<evidence type="ECO:0000259" key="7">
    <source>
        <dbReference type="Pfam" id="PF12698"/>
    </source>
</evidence>
<dbReference type="Proteomes" id="UP000000517">
    <property type="component" value="Chromosome"/>
</dbReference>
<dbReference type="GO" id="GO:0140359">
    <property type="term" value="F:ABC-type transporter activity"/>
    <property type="evidence" value="ECO:0007669"/>
    <property type="project" value="InterPro"/>
</dbReference>
<feature type="transmembrane region" description="Helical" evidence="6">
    <location>
        <begin position="346"/>
        <end position="366"/>
    </location>
</feature>
<feature type="transmembrane region" description="Helical" evidence="6">
    <location>
        <begin position="172"/>
        <end position="194"/>
    </location>
</feature>
<feature type="transmembrane region" description="Helical" evidence="6">
    <location>
        <begin position="252"/>
        <end position="273"/>
    </location>
</feature>
<dbReference type="EMBL" id="CP002158">
    <property type="protein sequence ID" value="ADL25254.1"/>
    <property type="molecule type" value="Genomic_DNA"/>
</dbReference>
<name>C9RNP5_FIBSS</name>
<feature type="transmembrane region" description="Helical" evidence="6">
    <location>
        <begin position="18"/>
        <end position="36"/>
    </location>
</feature>
<evidence type="ECO:0000256" key="2">
    <source>
        <dbReference type="ARBA" id="ARBA00022475"/>
    </source>
</evidence>
<keyword evidence="5 6" id="KW-0472">Membrane</keyword>
<dbReference type="InterPro" id="IPR000412">
    <property type="entry name" value="ABC_2_transport"/>
</dbReference>
<dbReference type="eggNOG" id="COG0842">
    <property type="taxonomic scope" value="Bacteria"/>
</dbReference>
<dbReference type="Gene3D" id="3.40.1710.10">
    <property type="entry name" value="abc type-2 transporter like domain"/>
    <property type="match status" value="1"/>
</dbReference>
<reference evidence="9" key="3">
    <citation type="submission" date="2010-08" db="EMBL/GenBank/DDBJ databases">
        <authorList>
            <person name="Durkin A.S."/>
            <person name="Nelson K.E."/>
            <person name="Morrison M."/>
            <person name="Forsberg C.W."/>
            <person name="Wilson D.B."/>
            <person name="Russell J.B."/>
            <person name="Cann I.K.O."/>
            <person name="Mackie R.I."/>
            <person name="White B.A."/>
        </authorList>
    </citation>
    <scope>NUCLEOTIDE SEQUENCE</scope>
    <source>
        <strain evidence="9">S85</strain>
    </source>
</reference>
<comment type="subcellular location">
    <subcellularLocation>
        <location evidence="1">Cell membrane</location>
        <topology evidence="1">Multi-pass membrane protein</topology>
    </subcellularLocation>
</comment>
<evidence type="ECO:0000256" key="3">
    <source>
        <dbReference type="ARBA" id="ARBA00022692"/>
    </source>
</evidence>
<feature type="domain" description="ABC-2 type transporter transmembrane" evidence="7">
    <location>
        <begin position="21"/>
        <end position="358"/>
    </location>
</feature>
<evidence type="ECO:0000256" key="6">
    <source>
        <dbReference type="SAM" id="Phobius"/>
    </source>
</evidence>
<dbReference type="STRING" id="59374.FSU_1329"/>
<dbReference type="KEGG" id="fsu:Fisuc_0883"/>
<protein>
    <submittedName>
        <fullName evidence="9">Putative membrane protein</fullName>
    </submittedName>
</protein>
<dbReference type="PANTHER" id="PTHR30294">
    <property type="entry name" value="MEMBRANE COMPONENT OF ABC TRANSPORTER YHHJ-RELATED"/>
    <property type="match status" value="1"/>
</dbReference>
<organism evidence="9 10">
    <name type="scientific">Fibrobacter succinogenes (strain ATCC 19169 / S85)</name>
    <dbReference type="NCBI Taxonomy" id="59374"/>
    <lineage>
        <taxon>Bacteria</taxon>
        <taxon>Pseudomonadati</taxon>
        <taxon>Fibrobacterota</taxon>
        <taxon>Fibrobacteria</taxon>
        <taxon>Fibrobacterales</taxon>
        <taxon>Fibrobacteraceae</taxon>
        <taxon>Fibrobacter</taxon>
    </lineage>
</organism>
<dbReference type="PRINTS" id="PR00164">
    <property type="entry name" value="ABC2TRNSPORT"/>
</dbReference>
<gene>
    <name evidence="8" type="ordered locus">Fisuc_0883</name>
    <name evidence="9" type="ordered locus">FSU_1329</name>
</gene>
<keyword evidence="11" id="KW-1185">Reference proteome</keyword>
<reference evidence="10" key="2">
    <citation type="submission" date="2010-08" db="EMBL/GenBank/DDBJ databases">
        <title>Complete sequence of Fibrobacter succinogenes subsp. succinogenes S85.</title>
        <authorList>
            <person name="Durkin A.S."/>
            <person name="Nelson K.E."/>
            <person name="Morrison M."/>
            <person name="Forsberg C.W."/>
            <person name="Wilson D.B."/>
            <person name="Russell J.B."/>
            <person name="Cann I.K.O."/>
            <person name="Mackie R.I."/>
            <person name="White B.A."/>
        </authorList>
    </citation>
    <scope>NUCLEOTIDE SEQUENCE [LARGE SCALE GENOMIC DNA]</scope>
    <source>
        <strain evidence="10">ATCC 19169 / S85</strain>
    </source>
</reference>
<keyword evidence="4 6" id="KW-1133">Transmembrane helix</keyword>
<dbReference type="GO" id="GO:0043190">
    <property type="term" value="C:ATP-binding cassette (ABC) transporter complex"/>
    <property type="evidence" value="ECO:0007669"/>
    <property type="project" value="InterPro"/>
</dbReference>
<evidence type="ECO:0000256" key="5">
    <source>
        <dbReference type="ARBA" id="ARBA00023136"/>
    </source>
</evidence>
<dbReference type="AlphaFoldDB" id="C9RNP5"/>
<keyword evidence="3 6" id="KW-0812">Transmembrane</keyword>